<dbReference type="Proteomes" id="UP000042958">
    <property type="component" value="Unassembled WGS sequence"/>
</dbReference>
<evidence type="ECO:0000313" key="4">
    <source>
        <dbReference type="EMBL" id="CEJ61900.1"/>
    </source>
</evidence>
<dbReference type="SUPFAM" id="SSF53098">
    <property type="entry name" value="Ribonuclease H-like"/>
    <property type="match status" value="1"/>
</dbReference>
<dbReference type="Gene3D" id="3.30.420.10">
    <property type="entry name" value="Ribonuclease H-like superfamily/Ribonuclease H"/>
    <property type="match status" value="1"/>
</dbReference>
<feature type="compositionally biased region" description="Basic and acidic residues" evidence="2">
    <location>
        <begin position="411"/>
        <end position="424"/>
    </location>
</feature>
<dbReference type="GO" id="GO:0003723">
    <property type="term" value="F:RNA binding"/>
    <property type="evidence" value="ECO:0007669"/>
    <property type="project" value="UniProtKB-KW"/>
</dbReference>
<evidence type="ECO:0000256" key="1">
    <source>
        <dbReference type="ARBA" id="ARBA00022884"/>
    </source>
</evidence>
<dbReference type="PANTHER" id="PTHR37984:SF5">
    <property type="entry name" value="PROTEIN NYNRIN-LIKE"/>
    <property type="match status" value="1"/>
</dbReference>
<evidence type="ECO:0000259" key="3">
    <source>
        <dbReference type="PROSITE" id="PS50994"/>
    </source>
</evidence>
<dbReference type="CDD" id="cd09272">
    <property type="entry name" value="RNase_HI_RT_Ty1"/>
    <property type="match status" value="1"/>
</dbReference>
<feature type="compositionally biased region" description="Low complexity" evidence="2">
    <location>
        <begin position="456"/>
        <end position="465"/>
    </location>
</feature>
<sequence length="1698" mass="193263">MLPIPDNLAYPIEEKTWGKSVDTLDEKNQTEGILNGHITCVLRAWKMMGITDRALWNDFREEFDGWTLDTFKVASKTALKMIRIHLTTHGVWIKIAIGVSYAKGLYDCLQEDIQHEWTKEDIEAHLKEHPDNFNSRWNPARGQSPAIRPNDLAARATSVNPLNPQTPRTNVEKPHIERSDQRWEEARSVTLDTAYIDNRIQQQSDYGRFQQNSSDMSLPRMIEAVTRQYSNADDKYGGGLYDDFNTKLVKFYDVCEKIGLQEHQFHIAFSLLLKGKAEKYYFTRIKGKARDFPTMVEMMRAHFDTEENRQRSITEWRETTFPRIIAQNPEKSRSECLEILFETLERIQPGLPPEHRSETTLREQTINACRGVEECKFSLHRPASTLEGVQAELRSAVANATFSPRSGQFQAHEEYDVHDQHWTDRTYGGRGRGRGSYSQHRGSYAYGNNRELTPFRGSAPRGSYRGSRRGHQGSRQGRCYVCGRPGCWSKYHTGEERRQSLDNFRQQHYFTTGQAATPQDFQMFLSDFEGDEKTEVLDSSDRHGSTPMLADMTIEDDGHEGFFTELGEVDGIRMISILNDQSAYHFLTKDDIFQQRQANGQAIEVFTLDNRYSADTFQGIMPDTGASGVSSAGEPQFKALCKLDPKVRLNTSRAGEHKIKFGDGDPKVSLGTADVDTPIGSITFHILPTNTPFLFCLKDMDAMGVELRNKKNVLERGDKRVPIVRKWGHPWMLLHNLEEAAAWSHLTESELRQLHRRFGHPSVHRLTRILQRAGHEVNSQCIDYLTKFCHHCQMKGRSPGRFKFTLKDDYEFNYSVIVDILYLEGKPVLQVIDAATSFGAARFLRDMSARNAWDTLRACWIDTYQGPPDYVVHDAGKNFTSTEFKQLASSMSIKVKEVPVEAHNSVGKVERYHAPLRRAYEILREELKDENIDREMILQMAVKAVNDSAGPDGIVPTLLVFGAYPRMTEMDPPSPSVVKRAEAIRAATKEVRRLHAERQVNDALAMRNGPNITTTLDLPLQSDVRVWREKGGWKGPYKLLAMNGEICTVDMPYGPTKFRSTVVKPYHREELQEEEGGQRRIRAEDDQVDRTVDSEQVHEPDKPVEIQRRGRGRPLGSKNKPKPQTTMRRSTRRNPTHHQDLEDQFINAIWEGQDVTMALMTNKERADMELSIKLRNDGVITTPGLPFDQSRNEEIEGLIARGVFDFVRYDPVKHAGIRIFNSRLVNEIKGKATGTPFEKSRLVIQAYNDERKGMILTQSPTIQRASQRVIVALAPSLSEKNISLSIRDITQAYVQSTTSLNRLILAQLPKEIKTKFPAGTIMVVRKPLYGIPEAGTHWWATYHKHHREKLKMVTSTYDPCLLISTANEAFGVVGMQTDDTLILGSDEFAKLEEKELAEAKFSAKPKDTLSPENPLIFNGCVLTQKEGDVAVELRQKEQGKKLKLIDHQSKDLKQGYMEQRARGAYIATICQPEAAFDLSVAAQHQNPTEADVNALNKRIKWQMKNLDRGIKYIAIDLSTAKLFVFVDGSFANNKDFSSQIGYEIILANESTQDEEFEITGNLIHWSSTKSKRVTRSVLASEIYGMVGGVDMAIAIGTTVKMIMDQLGFGKIPTIVCTDSYSLYECLVKLGTTKEKRLMIDIMALRQSYERREIMEIRWINGSDNPADAMTKADPNKALEKFVNTNNLRVRVEGWVERK</sequence>
<feature type="region of interest" description="Disordered" evidence="2">
    <location>
        <begin position="1064"/>
        <end position="1140"/>
    </location>
</feature>
<dbReference type="STRING" id="104259.A0A0F7U2H8"/>
<dbReference type="EMBL" id="CDHK01000012">
    <property type="protein sequence ID" value="CEJ61900.1"/>
    <property type="molecule type" value="Genomic_DNA"/>
</dbReference>
<feature type="compositionally biased region" description="Basic and acidic residues" evidence="2">
    <location>
        <begin position="1066"/>
        <end position="1108"/>
    </location>
</feature>
<feature type="compositionally biased region" description="Polar residues" evidence="2">
    <location>
        <begin position="157"/>
        <end position="169"/>
    </location>
</feature>
<feature type="compositionally biased region" description="Low complexity" evidence="2">
    <location>
        <begin position="435"/>
        <end position="444"/>
    </location>
</feature>
<dbReference type="InterPro" id="IPR001584">
    <property type="entry name" value="Integrase_cat-core"/>
</dbReference>
<accession>A0A0F7U2H8</accession>
<protein>
    <submittedName>
        <fullName evidence="4">Putative Polyprotein</fullName>
    </submittedName>
</protein>
<evidence type="ECO:0000313" key="5">
    <source>
        <dbReference type="Proteomes" id="UP000042958"/>
    </source>
</evidence>
<organism evidence="4 5">
    <name type="scientific">Penicillium brasilianum</name>
    <dbReference type="NCBI Taxonomy" id="104259"/>
    <lineage>
        <taxon>Eukaryota</taxon>
        <taxon>Fungi</taxon>
        <taxon>Dikarya</taxon>
        <taxon>Ascomycota</taxon>
        <taxon>Pezizomycotina</taxon>
        <taxon>Eurotiomycetes</taxon>
        <taxon>Eurotiomycetidae</taxon>
        <taxon>Eurotiales</taxon>
        <taxon>Aspergillaceae</taxon>
        <taxon>Penicillium</taxon>
    </lineage>
</organism>
<dbReference type="GO" id="GO:0005634">
    <property type="term" value="C:nucleus"/>
    <property type="evidence" value="ECO:0007669"/>
    <property type="project" value="UniProtKB-ARBA"/>
</dbReference>
<reference evidence="5" key="1">
    <citation type="journal article" date="2015" name="Genome Announc.">
        <title>Draft genome sequence of the fungus Penicillium brasilianum MG11.</title>
        <authorList>
            <person name="Horn F."/>
            <person name="Linde J."/>
            <person name="Mattern D.J."/>
            <person name="Walther G."/>
            <person name="Guthke R."/>
            <person name="Brakhage A.A."/>
            <person name="Valiante V."/>
        </authorList>
    </citation>
    <scope>NUCLEOTIDE SEQUENCE [LARGE SCALE GENOMIC DNA]</scope>
    <source>
        <strain evidence="5">MG11</strain>
    </source>
</reference>
<keyword evidence="5" id="KW-1185">Reference proteome</keyword>
<gene>
    <name evidence="4" type="ORF">PMG11_10416</name>
</gene>
<dbReference type="InterPro" id="IPR050951">
    <property type="entry name" value="Retrovirus_Pol_polyprotein"/>
</dbReference>
<name>A0A0F7U2H8_PENBI</name>
<keyword evidence="1" id="KW-0694">RNA-binding</keyword>
<dbReference type="GO" id="GO:0015074">
    <property type="term" value="P:DNA integration"/>
    <property type="evidence" value="ECO:0007669"/>
    <property type="project" value="InterPro"/>
</dbReference>
<dbReference type="PROSITE" id="PS50994">
    <property type="entry name" value="INTEGRASE"/>
    <property type="match status" value="1"/>
</dbReference>
<evidence type="ECO:0000256" key="2">
    <source>
        <dbReference type="SAM" id="MobiDB-lite"/>
    </source>
</evidence>
<dbReference type="InterPro" id="IPR012337">
    <property type="entry name" value="RNaseH-like_sf"/>
</dbReference>
<dbReference type="OrthoDB" id="4258323at2759"/>
<feature type="region of interest" description="Disordered" evidence="2">
    <location>
        <begin position="411"/>
        <end position="476"/>
    </location>
</feature>
<feature type="domain" description="Integrase catalytic" evidence="3">
    <location>
        <begin position="795"/>
        <end position="973"/>
    </location>
</feature>
<dbReference type="PANTHER" id="PTHR37984">
    <property type="entry name" value="PROTEIN CBG26694"/>
    <property type="match status" value="1"/>
</dbReference>
<dbReference type="InterPro" id="IPR036397">
    <property type="entry name" value="RNaseH_sf"/>
</dbReference>
<feature type="region of interest" description="Disordered" evidence="2">
    <location>
        <begin position="156"/>
        <end position="180"/>
    </location>
</feature>
<proteinExistence type="predicted"/>
<feature type="compositionally biased region" description="Basic and acidic residues" evidence="2">
    <location>
        <begin position="170"/>
        <end position="180"/>
    </location>
</feature>